<keyword evidence="13" id="KW-0675">Receptor</keyword>
<feature type="compositionally biased region" description="Polar residues" evidence="9">
    <location>
        <begin position="316"/>
        <end position="330"/>
    </location>
</feature>
<dbReference type="InterPro" id="IPR036116">
    <property type="entry name" value="FN3_sf"/>
</dbReference>
<evidence type="ECO:0000256" key="7">
    <source>
        <dbReference type="ARBA" id="ARBA00023136"/>
    </source>
</evidence>
<evidence type="ECO:0000313" key="13">
    <source>
        <dbReference type="EMBL" id="ELW65874.1"/>
    </source>
</evidence>
<feature type="transmembrane region" description="Helical" evidence="10">
    <location>
        <begin position="231"/>
        <end position="255"/>
    </location>
</feature>
<dbReference type="PANTHER" id="PTHR20859:SF90">
    <property type="entry name" value="INTERLEUKIN-10 RECEPTOR SUBUNIT ALPHA"/>
    <property type="match status" value="1"/>
</dbReference>
<feature type="compositionally biased region" description="Polar residues" evidence="9">
    <location>
        <begin position="361"/>
        <end position="370"/>
    </location>
</feature>
<feature type="region of interest" description="Disordered" evidence="9">
    <location>
        <begin position="315"/>
        <end position="435"/>
    </location>
</feature>
<dbReference type="FunCoup" id="L9KTQ8">
    <property type="interactions" value="498"/>
</dbReference>
<dbReference type="FunFam" id="2.60.40.10:FF:001488">
    <property type="entry name" value="Interleukin-10 receptor subunit alpha"/>
    <property type="match status" value="1"/>
</dbReference>
<accession>L9KTQ8</accession>
<dbReference type="PANTHER" id="PTHR20859">
    <property type="entry name" value="INTERFERON/INTERLEUKIN RECEPTOR"/>
    <property type="match status" value="1"/>
</dbReference>
<evidence type="ECO:0000256" key="8">
    <source>
        <dbReference type="ARBA" id="ARBA00023180"/>
    </source>
</evidence>
<keyword evidence="2" id="KW-1003">Cell membrane</keyword>
<evidence type="ECO:0000313" key="14">
    <source>
        <dbReference type="Proteomes" id="UP000011518"/>
    </source>
</evidence>
<evidence type="ECO:0000256" key="11">
    <source>
        <dbReference type="SAM" id="SignalP"/>
    </source>
</evidence>
<dbReference type="eggNOG" id="ENOG502S2PS">
    <property type="taxonomic scope" value="Eukaryota"/>
</dbReference>
<evidence type="ECO:0000256" key="6">
    <source>
        <dbReference type="ARBA" id="ARBA00022989"/>
    </source>
</evidence>
<keyword evidence="3" id="KW-0597">Phosphoprotein</keyword>
<gene>
    <name evidence="13" type="ORF">TREES_T100017700</name>
</gene>
<keyword evidence="4 10" id="KW-0812">Transmembrane</keyword>
<sequence length="578" mass="63202">MLLRLGVLLAALLSLLRGPGAHGTELPGPPSVWFKAEFFHHMLYWTPIPDHYKNIYYEVAVQRYGMKIWKTIPYCSRTLSLSCDLTMMTLDLYHSNGYRAKVRAGDGSRQSNWTALGIRFTVDEVTLTVGSVKLEVHDGSILGIIQPPRPQVAPAGDTYESIFHHFREYQIAVRKVPGNYTFTSKVKQENFSLPASGEVGKFCVKVKPLVSSRVNEGRWSQEECILVTKPYFTVTNLLLFASVLLLCGALVYYLALRLYVRRRGKLPTVLDFKKPSPFILASQLPCPETPDTIHPLDEEAFLKVTPELRSLDLHGSTDSGFGSAKPSLQTEEPPFFLPGPHLQAGGTLGKREPPELEDNCRSGSSNSTDSGICLQEPSLGPSTGPTWEQHMGSNSRGQDDSGISLVQNSEEQPRDTQGGSALGHDAPLGQEGPEEEDPAVMAFQGYLKQTRCTEEKATKAGCLEEEPTMTDDLGPKFRTCLDSEAGWPPPALAKGYLKQDPSGMTLAPSGATVEQWDRPAVECPFLDLSSCGDLGTSSWNFAHDLAPLECVAAPGGLLSNFDADLVTLPLVSSLCPNE</sequence>
<keyword evidence="6 10" id="KW-1133">Transmembrane helix</keyword>
<reference evidence="14" key="1">
    <citation type="submission" date="2012-07" db="EMBL/GenBank/DDBJ databases">
        <title>Genome of the Chinese tree shrew, a rising model animal genetically related to primates.</title>
        <authorList>
            <person name="Zhang G."/>
            <person name="Fan Y."/>
            <person name="Yao Y."/>
            <person name="Huang Z."/>
        </authorList>
    </citation>
    <scope>NUCLEOTIDE SEQUENCE [LARGE SCALE GENOMIC DNA]</scope>
</reference>
<name>L9KTQ8_TUPCH</name>
<dbReference type="SUPFAM" id="SSF49265">
    <property type="entry name" value="Fibronectin type III"/>
    <property type="match status" value="2"/>
</dbReference>
<dbReference type="Pfam" id="PF01108">
    <property type="entry name" value="Tissue_fac"/>
    <property type="match status" value="1"/>
</dbReference>
<keyword evidence="5" id="KW-0832">Ubl conjugation</keyword>
<dbReference type="InterPro" id="IPR050650">
    <property type="entry name" value="Type-II_Cytokine-TF_Rcpt"/>
</dbReference>
<dbReference type="InterPro" id="IPR003961">
    <property type="entry name" value="FN3_dom"/>
</dbReference>
<feature type="signal peptide" evidence="11">
    <location>
        <begin position="1"/>
        <end position="23"/>
    </location>
</feature>
<dbReference type="KEGG" id="tup:102502932"/>
<feature type="compositionally biased region" description="Basic and acidic residues" evidence="9">
    <location>
        <begin position="349"/>
        <end position="360"/>
    </location>
</feature>
<dbReference type="GO" id="GO:0005886">
    <property type="term" value="C:plasma membrane"/>
    <property type="evidence" value="ECO:0007669"/>
    <property type="project" value="UniProtKB-SubCell"/>
</dbReference>
<dbReference type="EMBL" id="KB320672">
    <property type="protein sequence ID" value="ELW65874.1"/>
    <property type="molecule type" value="Genomic_DNA"/>
</dbReference>
<keyword evidence="14" id="KW-1185">Reference proteome</keyword>
<dbReference type="AlphaFoldDB" id="L9KTQ8"/>
<feature type="chain" id="PRO_5003999734" evidence="11">
    <location>
        <begin position="24"/>
        <end position="578"/>
    </location>
</feature>
<dbReference type="Proteomes" id="UP000011518">
    <property type="component" value="Unassembled WGS sequence"/>
</dbReference>
<comment type="subcellular location">
    <subcellularLocation>
        <location evidence="1">Cell membrane</location>
        <topology evidence="1">Single-pass type I membrane protein</topology>
    </subcellularLocation>
</comment>
<feature type="domain" description="Fibronectin type-III" evidence="12">
    <location>
        <begin position="8"/>
        <end position="113"/>
    </location>
</feature>
<dbReference type="GO" id="GO:0004920">
    <property type="term" value="F:interleukin-10 receptor activity"/>
    <property type="evidence" value="ECO:0007669"/>
    <property type="project" value="TreeGrafter"/>
</dbReference>
<evidence type="ECO:0000256" key="4">
    <source>
        <dbReference type="ARBA" id="ARBA00022692"/>
    </source>
</evidence>
<evidence type="ECO:0000259" key="12">
    <source>
        <dbReference type="Pfam" id="PF01108"/>
    </source>
</evidence>
<dbReference type="Gene3D" id="2.60.40.10">
    <property type="entry name" value="Immunoglobulins"/>
    <property type="match status" value="2"/>
</dbReference>
<keyword evidence="8" id="KW-0325">Glycoprotein</keyword>
<protein>
    <submittedName>
        <fullName evidence="13">Interleukin-10 receptor subunit alpha</fullName>
    </submittedName>
</protein>
<dbReference type="OrthoDB" id="9886749at2759"/>
<reference evidence="14" key="2">
    <citation type="journal article" date="2013" name="Nat. Commun.">
        <title>Genome of the Chinese tree shrew.</title>
        <authorList>
            <person name="Fan Y."/>
            <person name="Huang Z.Y."/>
            <person name="Cao C.C."/>
            <person name="Chen C.S."/>
            <person name="Chen Y.X."/>
            <person name="Fan D.D."/>
            <person name="He J."/>
            <person name="Hou H.L."/>
            <person name="Hu L."/>
            <person name="Hu X.T."/>
            <person name="Jiang X.T."/>
            <person name="Lai R."/>
            <person name="Lang Y.S."/>
            <person name="Liang B."/>
            <person name="Liao S.G."/>
            <person name="Mu D."/>
            <person name="Ma Y.Y."/>
            <person name="Niu Y.Y."/>
            <person name="Sun X.Q."/>
            <person name="Xia J.Q."/>
            <person name="Xiao J."/>
            <person name="Xiong Z.Q."/>
            <person name="Xu L."/>
            <person name="Yang L."/>
            <person name="Zhang Y."/>
            <person name="Zhao W."/>
            <person name="Zhao X.D."/>
            <person name="Zheng Y.T."/>
            <person name="Zhou J.M."/>
            <person name="Zhu Y.B."/>
            <person name="Zhang G.J."/>
            <person name="Wang J."/>
            <person name="Yao Y.G."/>
        </authorList>
    </citation>
    <scope>NUCLEOTIDE SEQUENCE [LARGE SCALE GENOMIC DNA]</scope>
</reference>
<evidence type="ECO:0000256" key="10">
    <source>
        <dbReference type="SAM" id="Phobius"/>
    </source>
</evidence>
<evidence type="ECO:0000256" key="5">
    <source>
        <dbReference type="ARBA" id="ARBA00022843"/>
    </source>
</evidence>
<keyword evidence="7 10" id="KW-0472">Membrane</keyword>
<evidence type="ECO:0000256" key="1">
    <source>
        <dbReference type="ARBA" id="ARBA00004251"/>
    </source>
</evidence>
<feature type="compositionally biased region" description="Polar residues" evidence="9">
    <location>
        <begin position="380"/>
        <end position="396"/>
    </location>
</feature>
<dbReference type="STRING" id="246437.L9KTQ8"/>
<dbReference type="InterPro" id="IPR013783">
    <property type="entry name" value="Ig-like_fold"/>
</dbReference>
<evidence type="ECO:0000256" key="3">
    <source>
        <dbReference type="ARBA" id="ARBA00022553"/>
    </source>
</evidence>
<evidence type="ECO:0000256" key="9">
    <source>
        <dbReference type="SAM" id="MobiDB-lite"/>
    </source>
</evidence>
<evidence type="ECO:0000256" key="2">
    <source>
        <dbReference type="ARBA" id="ARBA00022475"/>
    </source>
</evidence>
<organism evidence="13 14">
    <name type="scientific">Tupaia chinensis</name>
    <name type="common">Chinese tree shrew</name>
    <name type="synonym">Tupaia belangeri chinensis</name>
    <dbReference type="NCBI Taxonomy" id="246437"/>
    <lineage>
        <taxon>Eukaryota</taxon>
        <taxon>Metazoa</taxon>
        <taxon>Chordata</taxon>
        <taxon>Craniata</taxon>
        <taxon>Vertebrata</taxon>
        <taxon>Euteleostomi</taxon>
        <taxon>Mammalia</taxon>
        <taxon>Eutheria</taxon>
        <taxon>Euarchontoglires</taxon>
        <taxon>Scandentia</taxon>
        <taxon>Tupaiidae</taxon>
        <taxon>Tupaia</taxon>
    </lineage>
</organism>
<proteinExistence type="predicted"/>
<dbReference type="InParanoid" id="L9KTQ8"/>
<feature type="compositionally biased region" description="Polar residues" evidence="9">
    <location>
        <begin position="404"/>
        <end position="419"/>
    </location>
</feature>
<keyword evidence="11" id="KW-0732">Signal</keyword>